<proteinExistence type="predicted"/>
<dbReference type="InterPro" id="IPR039866">
    <property type="entry name" value="CPQ"/>
</dbReference>
<gene>
    <name evidence="24" type="ORF">ENSA7_20040</name>
</gene>
<keyword evidence="18" id="KW-0458">Lysosome</keyword>
<comment type="caution">
    <text evidence="24">The sequence shown here is derived from an EMBL/GenBank/DDBJ whole genome shotgun (WGS) entry which is preliminary data.</text>
</comment>
<evidence type="ECO:0000256" key="16">
    <source>
        <dbReference type="ARBA" id="ARBA00023145"/>
    </source>
</evidence>
<dbReference type="SUPFAM" id="SSF53187">
    <property type="entry name" value="Zn-dependent exopeptidases"/>
    <property type="match status" value="1"/>
</dbReference>
<dbReference type="PANTHER" id="PTHR12053:SF3">
    <property type="entry name" value="CARBOXYPEPTIDASE Q"/>
    <property type="match status" value="1"/>
</dbReference>
<feature type="signal peptide" evidence="22">
    <location>
        <begin position="1"/>
        <end position="34"/>
    </location>
</feature>
<evidence type="ECO:0000256" key="5">
    <source>
        <dbReference type="ARBA" id="ARBA00014116"/>
    </source>
</evidence>
<keyword evidence="15" id="KW-0482">Metalloprotease</keyword>
<evidence type="ECO:0000259" key="23">
    <source>
        <dbReference type="Pfam" id="PF04389"/>
    </source>
</evidence>
<keyword evidence="11 24" id="KW-0378">Hydrolase</keyword>
<evidence type="ECO:0000313" key="24">
    <source>
        <dbReference type="EMBL" id="PRQ08377.1"/>
    </source>
</evidence>
<dbReference type="Gene3D" id="3.40.630.10">
    <property type="entry name" value="Zn peptidases"/>
    <property type="match status" value="1"/>
</dbReference>
<dbReference type="GO" id="GO:0005764">
    <property type="term" value="C:lysosome"/>
    <property type="evidence" value="ECO:0007669"/>
    <property type="project" value="UniProtKB-SubCell"/>
</dbReference>
<keyword evidence="14" id="KW-0333">Golgi apparatus</keyword>
<evidence type="ECO:0000256" key="19">
    <source>
        <dbReference type="ARBA" id="ARBA00025833"/>
    </source>
</evidence>
<keyword evidence="6" id="KW-0964">Secreted</keyword>
<evidence type="ECO:0000256" key="11">
    <source>
        <dbReference type="ARBA" id="ARBA00022801"/>
    </source>
</evidence>
<dbReference type="GO" id="GO:0070573">
    <property type="term" value="F:metallodipeptidase activity"/>
    <property type="evidence" value="ECO:0007669"/>
    <property type="project" value="InterPro"/>
</dbReference>
<accession>A0A2S9YTD8</accession>
<sequence length="526" mass="55023">MSQTAASIGIARVCLAPGLRAGLLAVLITAPAWASGCASEGSANTVWAQPAGDMPLPSAAADAPSVDPPTSGSVAPRTPALEAKYVEAAAKLTAMAEDDTRAWDRLAHVADTFGHRLSGSASLEKTIDWAIETMAADGLTDARREKVMVPHWVRGSESAEILGPVKRPLPVLGLGMTVGTPGRGITAEVIVVADLDELDRRASELAGKIVVINQAMPGYDYEHHDASYGSTVQIRAHGPSRAGAHGAKAVLIRSVTASSLRTLHTGALNYAEGQPKIPAAAITPEDAEWFTRMAARGETIEVRLQLGAKLLPDAVSANAVAELRGREKPEEIVVIGGHIDSWDVGDGSTDDGAGCLMAMEAALMLKELNLIPRRTIRVVLFTNEENGLRGGKAYAQAHADELHVAGIESDSGAGAPWGFGVGQSQADLDSLLRFAPLFETLGANNFVVGGGGADISPLTAEGMLGIALRPDTSHYFDLHHSPADTIDKIPPYHLERNAAALALMAYILAERDLPQPTATPEPAAAH</sequence>
<evidence type="ECO:0000256" key="10">
    <source>
        <dbReference type="ARBA" id="ARBA00022729"/>
    </source>
</evidence>
<evidence type="ECO:0000256" key="4">
    <source>
        <dbReference type="ARBA" id="ARBA00004613"/>
    </source>
</evidence>
<evidence type="ECO:0000256" key="12">
    <source>
        <dbReference type="ARBA" id="ARBA00022824"/>
    </source>
</evidence>
<keyword evidence="24" id="KW-0031">Aminopeptidase</keyword>
<evidence type="ECO:0000313" key="25">
    <source>
        <dbReference type="Proteomes" id="UP000238823"/>
    </source>
</evidence>
<feature type="region of interest" description="Disordered" evidence="21">
    <location>
        <begin position="55"/>
        <end position="76"/>
    </location>
</feature>
<organism evidence="24 25">
    <name type="scientific">Enhygromyxa salina</name>
    <dbReference type="NCBI Taxonomy" id="215803"/>
    <lineage>
        <taxon>Bacteria</taxon>
        <taxon>Pseudomonadati</taxon>
        <taxon>Myxococcota</taxon>
        <taxon>Polyangia</taxon>
        <taxon>Nannocystales</taxon>
        <taxon>Nannocystaceae</taxon>
        <taxon>Enhygromyxa</taxon>
    </lineage>
</organism>
<feature type="chain" id="PRO_5015729546" description="Carboxypeptidase Q" evidence="22">
    <location>
        <begin position="35"/>
        <end position="526"/>
    </location>
</feature>
<evidence type="ECO:0000256" key="20">
    <source>
        <dbReference type="ARBA" id="ARBA00033328"/>
    </source>
</evidence>
<evidence type="ECO:0000256" key="14">
    <source>
        <dbReference type="ARBA" id="ARBA00023034"/>
    </source>
</evidence>
<evidence type="ECO:0000256" key="18">
    <source>
        <dbReference type="ARBA" id="ARBA00023228"/>
    </source>
</evidence>
<keyword evidence="13" id="KW-0862">Zinc</keyword>
<dbReference type="GO" id="GO:0006508">
    <property type="term" value="P:proteolysis"/>
    <property type="evidence" value="ECO:0007669"/>
    <property type="project" value="UniProtKB-KW"/>
</dbReference>
<dbReference type="Gene3D" id="3.50.30.30">
    <property type="match status" value="1"/>
</dbReference>
<evidence type="ECO:0000256" key="7">
    <source>
        <dbReference type="ARBA" id="ARBA00022645"/>
    </source>
</evidence>
<reference evidence="24 25" key="1">
    <citation type="submission" date="2018-03" db="EMBL/GenBank/DDBJ databases">
        <title>Draft Genome Sequences of the Obligatory Marine Myxobacteria Enhygromyxa salina SWB007.</title>
        <authorList>
            <person name="Poehlein A."/>
            <person name="Moghaddam J.A."/>
            <person name="Harms H."/>
            <person name="Alanjari M."/>
            <person name="Koenig G.M."/>
            <person name="Daniel R."/>
            <person name="Schaeberle T.F."/>
        </authorList>
    </citation>
    <scope>NUCLEOTIDE SEQUENCE [LARGE SCALE GENOMIC DNA]</scope>
    <source>
        <strain evidence="24 25">SWB007</strain>
    </source>
</reference>
<dbReference type="InterPro" id="IPR007484">
    <property type="entry name" value="Peptidase_M28"/>
</dbReference>
<evidence type="ECO:0000256" key="8">
    <source>
        <dbReference type="ARBA" id="ARBA00022670"/>
    </source>
</evidence>
<dbReference type="GO" id="GO:0046872">
    <property type="term" value="F:metal ion binding"/>
    <property type="evidence" value="ECO:0007669"/>
    <property type="project" value="UniProtKB-KW"/>
</dbReference>
<dbReference type="GO" id="GO:0043171">
    <property type="term" value="P:peptide catabolic process"/>
    <property type="evidence" value="ECO:0007669"/>
    <property type="project" value="TreeGrafter"/>
</dbReference>
<evidence type="ECO:0000256" key="21">
    <source>
        <dbReference type="SAM" id="MobiDB-lite"/>
    </source>
</evidence>
<evidence type="ECO:0000256" key="15">
    <source>
        <dbReference type="ARBA" id="ARBA00023049"/>
    </source>
</evidence>
<keyword evidence="9" id="KW-0479">Metal-binding</keyword>
<feature type="domain" description="Peptidase M28" evidence="23">
    <location>
        <begin position="318"/>
        <end position="502"/>
    </location>
</feature>
<dbReference type="Pfam" id="PF04389">
    <property type="entry name" value="Peptidase_M28"/>
    <property type="match status" value="1"/>
</dbReference>
<evidence type="ECO:0000256" key="13">
    <source>
        <dbReference type="ARBA" id="ARBA00022833"/>
    </source>
</evidence>
<evidence type="ECO:0000256" key="17">
    <source>
        <dbReference type="ARBA" id="ARBA00023180"/>
    </source>
</evidence>
<keyword evidence="10 22" id="KW-0732">Signal</keyword>
<dbReference type="AlphaFoldDB" id="A0A2S9YTD8"/>
<dbReference type="PANTHER" id="PTHR12053">
    <property type="entry name" value="PROTEASE FAMILY M28 PLASMA GLUTAMATE CARBOXYPEPTIDASE-RELATED"/>
    <property type="match status" value="1"/>
</dbReference>
<evidence type="ECO:0000256" key="9">
    <source>
        <dbReference type="ARBA" id="ARBA00022723"/>
    </source>
</evidence>
<name>A0A2S9YTD8_9BACT</name>
<keyword evidence="12" id="KW-0256">Endoplasmic reticulum</keyword>
<feature type="compositionally biased region" description="Low complexity" evidence="21">
    <location>
        <begin position="57"/>
        <end position="69"/>
    </location>
</feature>
<dbReference type="GO" id="GO:0005615">
    <property type="term" value="C:extracellular space"/>
    <property type="evidence" value="ECO:0007669"/>
    <property type="project" value="TreeGrafter"/>
</dbReference>
<evidence type="ECO:0000256" key="22">
    <source>
        <dbReference type="SAM" id="SignalP"/>
    </source>
</evidence>
<evidence type="ECO:0000256" key="3">
    <source>
        <dbReference type="ARBA" id="ARBA00004555"/>
    </source>
</evidence>
<dbReference type="GO" id="GO:0004177">
    <property type="term" value="F:aminopeptidase activity"/>
    <property type="evidence" value="ECO:0007669"/>
    <property type="project" value="UniProtKB-KW"/>
</dbReference>
<keyword evidence="8" id="KW-0645">Protease</keyword>
<keyword evidence="17" id="KW-0325">Glycoprotein</keyword>
<keyword evidence="16" id="KW-0865">Zymogen</keyword>
<protein>
    <recommendedName>
        <fullName evidence="5">Carboxypeptidase Q</fullName>
    </recommendedName>
    <alternativeName>
        <fullName evidence="20">Plasma glutamate carboxypeptidase</fullName>
    </alternativeName>
</protein>
<evidence type="ECO:0000256" key="6">
    <source>
        <dbReference type="ARBA" id="ARBA00022525"/>
    </source>
</evidence>
<evidence type="ECO:0000256" key="1">
    <source>
        <dbReference type="ARBA" id="ARBA00004240"/>
    </source>
</evidence>
<dbReference type="Proteomes" id="UP000238823">
    <property type="component" value="Unassembled WGS sequence"/>
</dbReference>
<evidence type="ECO:0000256" key="2">
    <source>
        <dbReference type="ARBA" id="ARBA00004371"/>
    </source>
</evidence>
<dbReference type="GO" id="GO:0004180">
    <property type="term" value="F:carboxypeptidase activity"/>
    <property type="evidence" value="ECO:0007669"/>
    <property type="project" value="UniProtKB-KW"/>
</dbReference>
<comment type="subcellular location">
    <subcellularLocation>
        <location evidence="1">Endoplasmic reticulum</location>
    </subcellularLocation>
    <subcellularLocation>
        <location evidence="3">Golgi apparatus</location>
    </subcellularLocation>
    <subcellularLocation>
        <location evidence="2">Lysosome</location>
    </subcellularLocation>
    <subcellularLocation>
        <location evidence="4">Secreted</location>
    </subcellularLocation>
</comment>
<dbReference type="EMBL" id="PVNL01000042">
    <property type="protein sequence ID" value="PRQ08377.1"/>
    <property type="molecule type" value="Genomic_DNA"/>
</dbReference>
<keyword evidence="7" id="KW-0121">Carboxypeptidase</keyword>
<comment type="subunit">
    <text evidence="19">Homodimer. The monomeric form is inactive while the homodimer is active.</text>
</comment>